<dbReference type="FunFam" id="3.40.50.300:FF:000029">
    <property type="entry name" value="Elongation factor G"/>
    <property type="match status" value="1"/>
</dbReference>
<evidence type="ECO:0000256" key="4">
    <source>
        <dbReference type="ARBA" id="ARBA00022768"/>
    </source>
</evidence>
<dbReference type="SUPFAM" id="SSF54211">
    <property type="entry name" value="Ribosomal protein S5 domain 2-like"/>
    <property type="match status" value="1"/>
</dbReference>
<dbReference type="SUPFAM" id="SSF50447">
    <property type="entry name" value="Translation proteins"/>
    <property type="match status" value="1"/>
</dbReference>
<dbReference type="AlphaFoldDB" id="A0A968KZ28"/>
<feature type="binding site" evidence="8">
    <location>
        <begin position="75"/>
        <end position="79"/>
    </location>
    <ligand>
        <name>GTP</name>
        <dbReference type="ChEBI" id="CHEBI:37565"/>
    </ligand>
</feature>
<dbReference type="InterPro" id="IPR009000">
    <property type="entry name" value="Transl_B-barrel_sf"/>
</dbReference>
<dbReference type="SMART" id="SM00838">
    <property type="entry name" value="EFG_C"/>
    <property type="match status" value="1"/>
</dbReference>
<dbReference type="PANTHER" id="PTHR43261">
    <property type="entry name" value="TRANSLATION ELONGATION FACTOR G-RELATED"/>
    <property type="match status" value="1"/>
</dbReference>
<comment type="subcellular location">
    <subcellularLocation>
        <location evidence="1 8">Cytoplasm</location>
    </subcellularLocation>
</comment>
<evidence type="ECO:0000256" key="5">
    <source>
        <dbReference type="ARBA" id="ARBA00022917"/>
    </source>
</evidence>
<feature type="binding site" evidence="8">
    <location>
        <begin position="11"/>
        <end position="18"/>
    </location>
    <ligand>
        <name>GTP</name>
        <dbReference type="ChEBI" id="CHEBI:37565"/>
    </ligand>
</feature>
<protein>
    <recommendedName>
        <fullName evidence="8 9">Elongation factor G</fullName>
        <shortName evidence="8">EF-G</shortName>
    </recommendedName>
</protein>
<dbReference type="InterPro" id="IPR031157">
    <property type="entry name" value="G_TR_CS"/>
</dbReference>
<dbReference type="Pfam" id="PF00009">
    <property type="entry name" value="GTP_EFTU"/>
    <property type="match status" value="1"/>
</dbReference>
<dbReference type="Pfam" id="PF03764">
    <property type="entry name" value="EFG_IV"/>
    <property type="match status" value="1"/>
</dbReference>
<feature type="binding site" evidence="8">
    <location>
        <begin position="129"/>
        <end position="132"/>
    </location>
    <ligand>
        <name>GTP</name>
        <dbReference type="ChEBI" id="CHEBI:37565"/>
    </ligand>
</feature>
<evidence type="ECO:0000256" key="2">
    <source>
        <dbReference type="ARBA" id="ARBA00005870"/>
    </source>
</evidence>
<dbReference type="Pfam" id="PF00679">
    <property type="entry name" value="EFG_C"/>
    <property type="match status" value="1"/>
</dbReference>
<dbReference type="PROSITE" id="PS00301">
    <property type="entry name" value="G_TR_1"/>
    <property type="match status" value="1"/>
</dbReference>
<dbReference type="CDD" id="cd16262">
    <property type="entry name" value="EFG_III"/>
    <property type="match status" value="1"/>
</dbReference>
<dbReference type="SUPFAM" id="SSF52540">
    <property type="entry name" value="P-loop containing nucleoside triphosphate hydrolases"/>
    <property type="match status" value="1"/>
</dbReference>
<dbReference type="InterPro" id="IPR035647">
    <property type="entry name" value="EFG_III/V"/>
</dbReference>
<dbReference type="FunFam" id="3.30.70.240:FF:000001">
    <property type="entry name" value="Elongation factor G"/>
    <property type="match status" value="1"/>
</dbReference>
<evidence type="ECO:0000256" key="9">
    <source>
        <dbReference type="NCBIfam" id="TIGR00484"/>
    </source>
</evidence>
<dbReference type="InterPro" id="IPR014721">
    <property type="entry name" value="Ribsml_uS5_D2-typ_fold_subgr"/>
</dbReference>
<comment type="similarity">
    <text evidence="2 8">Belongs to the TRAFAC class translation factor GTPase superfamily. Classic translation factor GTPase family. EF-G/EF-2 subfamily.</text>
</comment>
<dbReference type="InterPro" id="IPR020568">
    <property type="entry name" value="Ribosomal_Su5_D2-typ_SF"/>
</dbReference>
<evidence type="ECO:0000259" key="10">
    <source>
        <dbReference type="PROSITE" id="PS51722"/>
    </source>
</evidence>
<dbReference type="Gene3D" id="3.30.70.870">
    <property type="entry name" value="Elongation Factor G (Translational Gtpase), domain 3"/>
    <property type="match status" value="1"/>
</dbReference>
<evidence type="ECO:0000313" key="12">
    <source>
        <dbReference type="Proteomes" id="UP000778951"/>
    </source>
</evidence>
<evidence type="ECO:0000256" key="7">
    <source>
        <dbReference type="ARBA" id="ARBA00024731"/>
    </source>
</evidence>
<dbReference type="NCBIfam" id="TIGR00484">
    <property type="entry name" value="EF-G"/>
    <property type="match status" value="1"/>
</dbReference>
<feature type="domain" description="Tr-type G" evidence="10">
    <location>
        <begin position="2"/>
        <end position="277"/>
    </location>
</feature>
<dbReference type="SMART" id="SM00889">
    <property type="entry name" value="EFG_IV"/>
    <property type="match status" value="1"/>
</dbReference>
<comment type="caution">
    <text evidence="11">The sequence shown here is derived from an EMBL/GenBank/DDBJ whole genome shotgun (WGS) entry which is preliminary data.</text>
</comment>
<reference evidence="11" key="1">
    <citation type="submission" date="2020-03" db="EMBL/GenBank/DDBJ databases">
        <title>Spirochaetal bacteria isolated from arthropods constitute a novel genus Entomospira genus novum within the order Spirochaetales.</title>
        <authorList>
            <person name="Grana-Miraglia L."/>
            <person name="Sikutova S."/>
            <person name="Fingerle V."/>
            <person name="Sing A."/>
            <person name="Castillo-Ramirez S."/>
            <person name="Margos G."/>
            <person name="Rudolf I."/>
        </authorList>
    </citation>
    <scope>NUCLEOTIDE SEQUENCE</scope>
    <source>
        <strain evidence="11">BR149</strain>
    </source>
</reference>
<dbReference type="InterPro" id="IPR053905">
    <property type="entry name" value="EF-G-like_DII"/>
</dbReference>
<dbReference type="RefSeq" id="WP_167695014.1">
    <property type="nucleotide sequence ID" value="NZ_CP118181.1"/>
</dbReference>
<dbReference type="GO" id="GO:0005525">
    <property type="term" value="F:GTP binding"/>
    <property type="evidence" value="ECO:0007669"/>
    <property type="project" value="UniProtKB-UniRule"/>
</dbReference>
<dbReference type="InterPro" id="IPR000795">
    <property type="entry name" value="T_Tr_GTP-bd_dom"/>
</dbReference>
<dbReference type="GO" id="GO:0005737">
    <property type="term" value="C:cytoplasm"/>
    <property type="evidence" value="ECO:0007669"/>
    <property type="project" value="UniProtKB-SubCell"/>
</dbReference>
<dbReference type="GO" id="GO:0032790">
    <property type="term" value="P:ribosome disassembly"/>
    <property type="evidence" value="ECO:0007669"/>
    <property type="project" value="TreeGrafter"/>
</dbReference>
<organism evidence="11 12">
    <name type="scientific">Entomospira culicis</name>
    <dbReference type="NCBI Taxonomy" id="2719989"/>
    <lineage>
        <taxon>Bacteria</taxon>
        <taxon>Pseudomonadati</taxon>
        <taxon>Spirochaetota</taxon>
        <taxon>Spirochaetia</taxon>
        <taxon>Spirochaetales</taxon>
        <taxon>Spirochaetaceae</taxon>
        <taxon>Entomospira</taxon>
    </lineage>
</organism>
<dbReference type="PROSITE" id="PS51722">
    <property type="entry name" value="G_TR_2"/>
    <property type="match status" value="1"/>
</dbReference>
<proteinExistence type="inferred from homology"/>
<dbReference type="GO" id="GO:0003924">
    <property type="term" value="F:GTPase activity"/>
    <property type="evidence" value="ECO:0007669"/>
    <property type="project" value="InterPro"/>
</dbReference>
<evidence type="ECO:0000313" key="11">
    <source>
        <dbReference type="EMBL" id="NIZ68901.1"/>
    </source>
</evidence>
<dbReference type="NCBIfam" id="TIGR00231">
    <property type="entry name" value="small_GTP"/>
    <property type="match status" value="1"/>
</dbReference>
<evidence type="ECO:0000256" key="6">
    <source>
        <dbReference type="ARBA" id="ARBA00023134"/>
    </source>
</evidence>
<dbReference type="CDD" id="cd04088">
    <property type="entry name" value="EFG_mtEFG_II"/>
    <property type="match status" value="1"/>
</dbReference>
<dbReference type="HAMAP" id="MF_00054_B">
    <property type="entry name" value="EF_G_EF_2_B"/>
    <property type="match status" value="1"/>
</dbReference>
<dbReference type="Gene3D" id="3.30.230.10">
    <property type="match status" value="1"/>
</dbReference>
<dbReference type="InterPro" id="IPR027417">
    <property type="entry name" value="P-loop_NTPase"/>
</dbReference>
<dbReference type="CDD" id="cd01680">
    <property type="entry name" value="EFG_like_IV"/>
    <property type="match status" value="1"/>
</dbReference>
<dbReference type="PANTHER" id="PTHR43261:SF1">
    <property type="entry name" value="RIBOSOME-RELEASING FACTOR 2, MITOCHONDRIAL"/>
    <property type="match status" value="1"/>
</dbReference>
<evidence type="ECO:0000256" key="3">
    <source>
        <dbReference type="ARBA" id="ARBA00022741"/>
    </source>
</evidence>
<keyword evidence="3 8" id="KW-0547">Nucleotide-binding</keyword>
<dbReference type="Gene3D" id="3.30.70.240">
    <property type="match status" value="1"/>
</dbReference>
<dbReference type="Gene3D" id="3.40.50.300">
    <property type="entry name" value="P-loop containing nucleotide triphosphate hydrolases"/>
    <property type="match status" value="1"/>
</dbReference>
<evidence type="ECO:0000256" key="1">
    <source>
        <dbReference type="ARBA" id="ARBA00004496"/>
    </source>
</evidence>
<dbReference type="Gene3D" id="2.40.30.10">
    <property type="entry name" value="Translation factors"/>
    <property type="match status" value="1"/>
</dbReference>
<keyword evidence="5 8" id="KW-0648">Protein biosynthesis</keyword>
<dbReference type="InterPro" id="IPR041095">
    <property type="entry name" value="EFG_II"/>
</dbReference>
<keyword evidence="12" id="KW-1185">Reference proteome</keyword>
<name>A0A968KZ28_9SPIO</name>
<gene>
    <name evidence="8 11" type="primary">fusA</name>
    <name evidence="11" type="ORF">HCT48_01525</name>
</gene>
<keyword evidence="4 8" id="KW-0251">Elongation factor</keyword>
<dbReference type="InterPro" id="IPR005517">
    <property type="entry name" value="Transl_elong_EFG/EF2_IV"/>
</dbReference>
<dbReference type="Pfam" id="PF22042">
    <property type="entry name" value="EF-G_D2"/>
    <property type="match status" value="1"/>
</dbReference>
<dbReference type="InterPro" id="IPR005225">
    <property type="entry name" value="Small_GTP-bd"/>
</dbReference>
<dbReference type="InterPro" id="IPR000640">
    <property type="entry name" value="EFG_V-like"/>
</dbReference>
<evidence type="ECO:0000256" key="8">
    <source>
        <dbReference type="HAMAP-Rule" id="MF_00054"/>
    </source>
</evidence>
<dbReference type="InterPro" id="IPR004540">
    <property type="entry name" value="Transl_elong_EFG/EF2"/>
</dbReference>
<dbReference type="InterPro" id="IPR009022">
    <property type="entry name" value="EFG_III"/>
</dbReference>
<dbReference type="GO" id="GO:0003746">
    <property type="term" value="F:translation elongation factor activity"/>
    <property type="evidence" value="ECO:0007669"/>
    <property type="project" value="UniProtKB-UniRule"/>
</dbReference>
<comment type="function">
    <text evidence="7 8">Catalyzes the GTP-dependent ribosomal translocation step during translation elongation. During this step, the ribosome changes from the pre-translocational (PRE) to the post-translocational (POST) state as the newly formed A-site-bound peptidyl-tRNA and P-site-bound deacylated tRNA move to the P and E sites, respectively. Catalyzes the coordinated movement of the two tRNA molecules, the mRNA and conformational changes in the ribosome.</text>
</comment>
<keyword evidence="8" id="KW-0963">Cytoplasm</keyword>
<keyword evidence="6 8" id="KW-0342">GTP-binding</keyword>
<dbReference type="Proteomes" id="UP000778951">
    <property type="component" value="Unassembled WGS sequence"/>
</dbReference>
<sequence length="674" mass="74767">MAQMRNIGIMAHVDAGKTTVSERILFYTGKSRRIGDVDDGTTQMDWMEQEQQRGITIQSAATTCFWHNTQINLIDTPGHVDFTAEVERSLRVLDGAVAVFCAVGGVQPQSETVWRQANKYHVPRIAFINKLDRTGANYLHVLKQIEEKLHTKPLALQLPIYQQEELLGLIDLITMQYLQFDESSQGATVISSPIPSEHLEQAQEARDQMLDTLSTYSEELITLLLEEAEIPQDLILSELRRLTIARELTPVLMGSALKNKGVQPLLDAVTHFLPDPFELGDVPAKLVSKNKREEIAISRLSTKDFVALIFKIQQDKESGALCYARVYAGSIKSGTMVLNVGKEKKERIGKLYRMHARTPEQINELKAGDVGVIQGFKLAQTGDTITDGLNVVLESIDFPEPVISIAIEPKSLADLDKLKEVMTLLQREDPTFLLKENSETGQLLISGMGELHLDVLTTRARDDFKAQFNVGKPQVSYRESIEGSATLTETFDRPINGKESFAGLTLHVAPNERGAGNRITNELAKTLPDELQQAIIRGIEASLASGIVMGYACLDIHVTIQSVQYNEELAHEVAYQSLGAILTEKACTEANPILLEPVMAVIIEVPNDYVGEVISKLTTRGGIVMGVDMQDNIQLLDVQAPLTKMFGYSTELRSQSQGRASFSMKFSHYEKKTN</sequence>
<accession>A0A968KZ28</accession>
<dbReference type="CDD" id="cd03713">
    <property type="entry name" value="EFG_mtEFG_C"/>
    <property type="match status" value="1"/>
</dbReference>
<dbReference type="PRINTS" id="PR00315">
    <property type="entry name" value="ELONGATNFCT"/>
</dbReference>
<dbReference type="InterPro" id="IPR035649">
    <property type="entry name" value="EFG_V"/>
</dbReference>
<dbReference type="EMBL" id="JAATLM010000001">
    <property type="protein sequence ID" value="NIZ68901.1"/>
    <property type="molecule type" value="Genomic_DNA"/>
</dbReference>
<dbReference type="CDD" id="cd01886">
    <property type="entry name" value="EF-G"/>
    <property type="match status" value="1"/>
</dbReference>
<dbReference type="Pfam" id="PF14492">
    <property type="entry name" value="EFG_III"/>
    <property type="match status" value="1"/>
</dbReference>
<dbReference type="SUPFAM" id="SSF54980">
    <property type="entry name" value="EF-G C-terminal domain-like"/>
    <property type="match status" value="2"/>
</dbReference>
<dbReference type="FunFam" id="3.30.70.870:FF:000001">
    <property type="entry name" value="Elongation factor G"/>
    <property type="match status" value="1"/>
</dbReference>